<gene>
    <name evidence="2" type="ORF">BN533_00753</name>
</gene>
<dbReference type="SUPFAM" id="SSF55729">
    <property type="entry name" value="Acyl-CoA N-acyltransferases (Nat)"/>
    <property type="match status" value="1"/>
</dbReference>
<feature type="domain" description="N-acetyltransferase" evidence="1">
    <location>
        <begin position="1"/>
        <end position="147"/>
    </location>
</feature>
<sequence>MLIRKAELQDVRAVYALICELEEQDLPLLEFENIFGSLLKLPEHFLMIGEIEGRTVAFLHLRVEGQLHHAAKIAEILEFDVERSHRGRNLGQQFFAYAEKLARDNGCIQFELSSNMLREKAHCFYERQGMHKFHYKFTLPLSGKTVNENKLGV</sequence>
<dbReference type="Pfam" id="PF00583">
    <property type="entry name" value="Acetyltransf_1"/>
    <property type="match status" value="1"/>
</dbReference>
<keyword evidence="2" id="KW-0808">Transferase</keyword>
<dbReference type="RefSeq" id="WP_021717656.1">
    <property type="nucleotide sequence ID" value="NZ_CBCSZJ010000001.1"/>
</dbReference>
<dbReference type="CDD" id="cd04301">
    <property type="entry name" value="NAT_SF"/>
    <property type="match status" value="1"/>
</dbReference>
<evidence type="ECO:0000259" key="1">
    <source>
        <dbReference type="PROSITE" id="PS51186"/>
    </source>
</evidence>
<evidence type="ECO:0000313" key="2">
    <source>
        <dbReference type="EMBL" id="CDB45627.1"/>
    </source>
</evidence>
<dbReference type="HOGENOM" id="CLU_013985_34_6_9"/>
<dbReference type="STRING" id="1262914.BN533_00753"/>
<comment type="caution">
    <text evidence="2">The sequence shown here is derived from an EMBL/GenBank/DDBJ whole genome shotgun (WGS) entry which is preliminary data.</text>
</comment>
<name>R6J5M2_9FIRM</name>
<dbReference type="InterPro" id="IPR000182">
    <property type="entry name" value="GNAT_dom"/>
</dbReference>
<dbReference type="PROSITE" id="PS51186">
    <property type="entry name" value="GNAT"/>
    <property type="match status" value="1"/>
</dbReference>
<dbReference type="eggNOG" id="COG0456">
    <property type="taxonomic scope" value="Bacteria"/>
</dbReference>
<protein>
    <submittedName>
        <fullName evidence="2">Acetyltransferase GNAT family</fullName>
    </submittedName>
</protein>
<dbReference type="EMBL" id="CBDS010000044">
    <property type="protein sequence ID" value="CDB45627.1"/>
    <property type="molecule type" value="Genomic_DNA"/>
</dbReference>
<organism evidence="2">
    <name type="scientific">Phascolarctobacterium faecium</name>
    <dbReference type="NCBI Taxonomy" id="33025"/>
    <lineage>
        <taxon>Bacteria</taxon>
        <taxon>Bacillati</taxon>
        <taxon>Bacillota</taxon>
        <taxon>Negativicutes</taxon>
        <taxon>Acidaminococcales</taxon>
        <taxon>Acidaminococcaceae</taxon>
        <taxon>Phascolarctobacterium</taxon>
    </lineage>
</organism>
<dbReference type="AlphaFoldDB" id="R6J5M2"/>
<accession>R6J5M2</accession>
<reference evidence="2" key="1">
    <citation type="submission" date="2012-11" db="EMBL/GenBank/DDBJ databases">
        <title>Dependencies among metagenomic species, viruses, plasmids and units of genetic variation.</title>
        <authorList>
            <person name="Nielsen H.B."/>
            <person name="Almeida M."/>
            <person name="Juncker A.S."/>
            <person name="Rasmussen S."/>
            <person name="Li J."/>
            <person name="Sunagawa S."/>
            <person name="Plichta D."/>
            <person name="Gautier L."/>
            <person name="Le Chatelier E."/>
            <person name="Peletier E."/>
            <person name="Bonde I."/>
            <person name="Nielsen T."/>
            <person name="Manichanh C."/>
            <person name="Arumugam M."/>
            <person name="Batto J."/>
            <person name="Santos M.B.Q.D."/>
            <person name="Blom N."/>
            <person name="Borruel N."/>
            <person name="Burgdorf K.S."/>
            <person name="Boumezbeur F."/>
            <person name="Casellas F."/>
            <person name="Dore J."/>
            <person name="Guarner F."/>
            <person name="Hansen T."/>
            <person name="Hildebrand F."/>
            <person name="Kaas R.S."/>
            <person name="Kennedy S."/>
            <person name="Kristiansen K."/>
            <person name="Kultima J.R."/>
            <person name="Leonard P."/>
            <person name="Levenez F."/>
            <person name="Lund O."/>
            <person name="Moumen B."/>
            <person name="Le Paslier D."/>
            <person name="Pons N."/>
            <person name="Pedersen O."/>
            <person name="Prifti E."/>
            <person name="Qin J."/>
            <person name="Raes J."/>
            <person name="Tap J."/>
            <person name="Tims S."/>
            <person name="Ussery D.W."/>
            <person name="Yamada T."/>
            <person name="MetaHit consortium"/>
            <person name="Renault P."/>
            <person name="Sicheritz-Ponten T."/>
            <person name="Bork P."/>
            <person name="Wang J."/>
            <person name="Brunak S."/>
            <person name="Ehrlich S.D."/>
        </authorList>
    </citation>
    <scope>NUCLEOTIDE SEQUENCE [LARGE SCALE GENOMIC DNA]</scope>
</reference>
<dbReference type="InterPro" id="IPR016181">
    <property type="entry name" value="Acyl_CoA_acyltransferase"/>
</dbReference>
<dbReference type="Gene3D" id="3.40.630.30">
    <property type="match status" value="1"/>
</dbReference>
<dbReference type="GO" id="GO:0016747">
    <property type="term" value="F:acyltransferase activity, transferring groups other than amino-acyl groups"/>
    <property type="evidence" value="ECO:0007669"/>
    <property type="project" value="InterPro"/>
</dbReference>
<proteinExistence type="predicted"/>